<comment type="similarity">
    <text evidence="1 3">Belongs to the short-chain dehydrogenases/reductases (SDR) family.</text>
</comment>
<keyword evidence="2" id="KW-0560">Oxidoreductase</keyword>
<evidence type="ECO:0000313" key="4">
    <source>
        <dbReference type="EMBL" id="KJV10100.1"/>
    </source>
</evidence>
<evidence type="ECO:0008006" key="6">
    <source>
        <dbReference type="Google" id="ProtNLM"/>
    </source>
</evidence>
<keyword evidence="5" id="KW-1185">Reference proteome</keyword>
<organism evidence="4 5">
    <name type="scientific">Elstera litoralis</name>
    <dbReference type="NCBI Taxonomy" id="552518"/>
    <lineage>
        <taxon>Bacteria</taxon>
        <taxon>Pseudomonadati</taxon>
        <taxon>Pseudomonadota</taxon>
        <taxon>Alphaproteobacteria</taxon>
        <taxon>Rhodospirillales</taxon>
        <taxon>Rhodospirillaceae</taxon>
        <taxon>Elstera</taxon>
    </lineage>
</organism>
<dbReference type="PANTHER" id="PTHR44196">
    <property type="entry name" value="DEHYDROGENASE/REDUCTASE SDR FAMILY MEMBER 7B"/>
    <property type="match status" value="1"/>
</dbReference>
<dbReference type="PANTHER" id="PTHR44196:SF1">
    <property type="entry name" value="DEHYDROGENASE_REDUCTASE SDR FAMILY MEMBER 7B"/>
    <property type="match status" value="1"/>
</dbReference>
<evidence type="ECO:0000313" key="5">
    <source>
        <dbReference type="Proteomes" id="UP000033774"/>
    </source>
</evidence>
<dbReference type="SUPFAM" id="SSF51735">
    <property type="entry name" value="NAD(P)-binding Rossmann-fold domains"/>
    <property type="match status" value="1"/>
</dbReference>
<dbReference type="Proteomes" id="UP000033774">
    <property type="component" value="Unassembled WGS sequence"/>
</dbReference>
<dbReference type="PRINTS" id="PR00080">
    <property type="entry name" value="SDRFAMILY"/>
</dbReference>
<accession>A0A0F3ITP9</accession>
<dbReference type="InterPro" id="IPR020904">
    <property type="entry name" value="Sc_DH/Rdtase_CS"/>
</dbReference>
<dbReference type="PATRIC" id="fig|552518.3.peg.610"/>
<dbReference type="GO" id="GO:0016020">
    <property type="term" value="C:membrane"/>
    <property type="evidence" value="ECO:0007669"/>
    <property type="project" value="TreeGrafter"/>
</dbReference>
<evidence type="ECO:0000256" key="3">
    <source>
        <dbReference type="RuleBase" id="RU000363"/>
    </source>
</evidence>
<dbReference type="AlphaFoldDB" id="A0A0F3ITP9"/>
<name>A0A0F3ITP9_9PROT</name>
<reference evidence="4 5" key="1">
    <citation type="submission" date="2015-03" db="EMBL/GenBank/DDBJ databases">
        <title>Draft genome sequence of Elstera litoralis.</title>
        <authorList>
            <person name="Rahalkar M.C."/>
            <person name="Dhakephalkar P.K."/>
            <person name="Pore S.D."/>
            <person name="Arora P."/>
            <person name="Kapse N.G."/>
            <person name="Pandit P.S."/>
        </authorList>
    </citation>
    <scope>NUCLEOTIDE SEQUENCE [LARGE SCALE GENOMIC DNA]</scope>
    <source>
        <strain evidence="4 5">Dia-1</strain>
    </source>
</reference>
<evidence type="ECO:0000256" key="1">
    <source>
        <dbReference type="ARBA" id="ARBA00006484"/>
    </source>
</evidence>
<dbReference type="PRINTS" id="PR00081">
    <property type="entry name" value="GDHRDH"/>
</dbReference>
<dbReference type="GO" id="GO:0016491">
    <property type="term" value="F:oxidoreductase activity"/>
    <property type="evidence" value="ECO:0007669"/>
    <property type="project" value="UniProtKB-KW"/>
</dbReference>
<dbReference type="InterPro" id="IPR002347">
    <property type="entry name" value="SDR_fam"/>
</dbReference>
<protein>
    <recommendedName>
        <fullName evidence="6">Oxidoreductase</fullName>
    </recommendedName>
</protein>
<dbReference type="Pfam" id="PF00106">
    <property type="entry name" value="adh_short"/>
    <property type="match status" value="1"/>
</dbReference>
<dbReference type="EMBL" id="LAJY01000154">
    <property type="protein sequence ID" value="KJV10100.1"/>
    <property type="molecule type" value="Genomic_DNA"/>
</dbReference>
<gene>
    <name evidence="4" type="ORF">VZ95_07175</name>
</gene>
<evidence type="ECO:0000256" key="2">
    <source>
        <dbReference type="ARBA" id="ARBA00023002"/>
    </source>
</evidence>
<proteinExistence type="inferred from homology"/>
<dbReference type="InterPro" id="IPR036291">
    <property type="entry name" value="NAD(P)-bd_dom_sf"/>
</dbReference>
<dbReference type="OrthoDB" id="335726at2"/>
<sequence>MTHLWITGASQGIGRAVALAALQRGWTVSATARGAEGLAALVAESQGRIRAFPGDITDRAGLAAVVDAVEAAAGPITVAVLNAGTHQPTDGAAFDPTVYDRLLSVNLGGMVNSLAAILPRFTARKAGRVALVSSVAAYRGLPKAGAYCASKAAVTALAESLRLDLAGAGVTVQVIHPGFVRTPLTDKNEFPMPFIIEPAAAAARIIAGLEGNGFEIAFPSRFIYILKLLRVLPYRLYFALVARQTGVSTGL</sequence>
<comment type="caution">
    <text evidence="4">The sequence shown here is derived from an EMBL/GenBank/DDBJ whole genome shotgun (WGS) entry which is preliminary data.</text>
</comment>
<dbReference type="RefSeq" id="WP_045775248.1">
    <property type="nucleotide sequence ID" value="NZ_LAJY01000154.1"/>
</dbReference>
<dbReference type="Gene3D" id="3.40.50.720">
    <property type="entry name" value="NAD(P)-binding Rossmann-like Domain"/>
    <property type="match status" value="1"/>
</dbReference>
<dbReference type="PROSITE" id="PS00061">
    <property type="entry name" value="ADH_SHORT"/>
    <property type="match status" value="1"/>
</dbReference>